<name>A0A8J6HK52_TENMO</name>
<keyword evidence="10" id="KW-0539">Nucleus</keyword>
<organism evidence="14 15">
    <name type="scientific">Tenebrio molitor</name>
    <name type="common">Yellow mealworm beetle</name>
    <dbReference type="NCBI Taxonomy" id="7067"/>
    <lineage>
        <taxon>Eukaryota</taxon>
        <taxon>Metazoa</taxon>
        <taxon>Ecdysozoa</taxon>
        <taxon>Arthropoda</taxon>
        <taxon>Hexapoda</taxon>
        <taxon>Insecta</taxon>
        <taxon>Pterygota</taxon>
        <taxon>Neoptera</taxon>
        <taxon>Endopterygota</taxon>
        <taxon>Coleoptera</taxon>
        <taxon>Polyphaga</taxon>
        <taxon>Cucujiformia</taxon>
        <taxon>Tenebrionidae</taxon>
        <taxon>Tenebrio</taxon>
    </lineage>
</organism>
<evidence type="ECO:0000256" key="9">
    <source>
        <dbReference type="ARBA" id="ARBA00023204"/>
    </source>
</evidence>
<dbReference type="GO" id="GO:0006303">
    <property type="term" value="P:double-strand break repair via nonhomologous end joining"/>
    <property type="evidence" value="ECO:0007669"/>
    <property type="project" value="TreeGrafter"/>
</dbReference>
<keyword evidence="9" id="KW-0234">DNA repair</keyword>
<dbReference type="EMBL" id="JABDTM020021446">
    <property type="protein sequence ID" value="KAH0816496.1"/>
    <property type="molecule type" value="Genomic_DNA"/>
</dbReference>
<comment type="similarity">
    <text evidence="2">Belongs to the DNA repair metallo-beta-lactamase (DRMBL) family.</text>
</comment>
<accession>A0A8J6HK52</accession>
<keyword evidence="5" id="KW-0227">DNA damage</keyword>
<dbReference type="AlphaFoldDB" id="A0A8J6HK52"/>
<reference evidence="14" key="2">
    <citation type="submission" date="2021-08" db="EMBL/GenBank/DDBJ databases">
        <authorList>
            <person name="Eriksson T."/>
        </authorList>
    </citation>
    <scope>NUCLEOTIDE SEQUENCE</scope>
    <source>
        <strain evidence="14">Stoneville</strain>
        <tissue evidence="14">Whole head</tissue>
    </source>
</reference>
<dbReference type="PANTHER" id="PTHR23240:SF8">
    <property type="entry name" value="PROTEIN ARTEMIS"/>
    <property type="match status" value="1"/>
</dbReference>
<feature type="domain" description="DNA repair metallo-beta-lactamase" evidence="13">
    <location>
        <begin position="273"/>
        <end position="324"/>
    </location>
</feature>
<proteinExistence type="inferred from homology"/>
<keyword evidence="8" id="KW-0233">DNA recombination</keyword>
<evidence type="ECO:0000256" key="3">
    <source>
        <dbReference type="ARBA" id="ARBA00022722"/>
    </source>
</evidence>
<evidence type="ECO:0000313" key="14">
    <source>
        <dbReference type="EMBL" id="KAH0816496.1"/>
    </source>
</evidence>
<dbReference type="Gene3D" id="3.60.15.10">
    <property type="entry name" value="Ribonuclease Z/Hydroxyacylglutathione hydrolase-like"/>
    <property type="match status" value="1"/>
</dbReference>
<gene>
    <name evidence="14" type="ORF">GEV33_006296</name>
</gene>
<dbReference type="InterPro" id="IPR011084">
    <property type="entry name" value="DRMBL"/>
</dbReference>
<keyword evidence="3" id="KW-0540">Nuclease</keyword>
<evidence type="ECO:0000256" key="11">
    <source>
        <dbReference type="ARBA" id="ARBA00039759"/>
    </source>
</evidence>
<evidence type="ECO:0000256" key="6">
    <source>
        <dbReference type="ARBA" id="ARBA00022801"/>
    </source>
</evidence>
<dbReference type="GO" id="GO:0005634">
    <property type="term" value="C:nucleus"/>
    <property type="evidence" value="ECO:0007669"/>
    <property type="project" value="UniProtKB-SubCell"/>
</dbReference>
<keyword evidence="4" id="KW-0255">Endonuclease</keyword>
<comment type="caution">
    <text evidence="14">The sequence shown here is derived from an EMBL/GenBank/DDBJ whole genome shotgun (WGS) entry which is preliminary data.</text>
</comment>
<evidence type="ECO:0000256" key="7">
    <source>
        <dbReference type="ARBA" id="ARBA00022839"/>
    </source>
</evidence>
<dbReference type="GO" id="GO:0000723">
    <property type="term" value="P:telomere maintenance"/>
    <property type="evidence" value="ECO:0007669"/>
    <property type="project" value="TreeGrafter"/>
</dbReference>
<keyword evidence="7" id="KW-0269">Exonuclease</keyword>
<dbReference type="GO" id="GO:0006310">
    <property type="term" value="P:DNA recombination"/>
    <property type="evidence" value="ECO:0007669"/>
    <property type="project" value="UniProtKB-KW"/>
</dbReference>
<keyword evidence="6" id="KW-0378">Hydrolase</keyword>
<evidence type="ECO:0000256" key="2">
    <source>
        <dbReference type="ARBA" id="ARBA00010304"/>
    </source>
</evidence>
<keyword evidence="15" id="KW-1185">Reference proteome</keyword>
<protein>
    <recommendedName>
        <fullName evidence="11">Protein artemis</fullName>
    </recommendedName>
    <alternativeName>
        <fullName evidence="12">DNA cross-link repair 1C protein</fullName>
    </alternativeName>
</protein>
<dbReference type="GO" id="GO:0035312">
    <property type="term" value="F:5'-3' DNA exonuclease activity"/>
    <property type="evidence" value="ECO:0007669"/>
    <property type="project" value="TreeGrafter"/>
</dbReference>
<evidence type="ECO:0000256" key="1">
    <source>
        <dbReference type="ARBA" id="ARBA00004123"/>
    </source>
</evidence>
<dbReference type="Proteomes" id="UP000719412">
    <property type="component" value="Unassembled WGS sequence"/>
</dbReference>
<dbReference type="PANTHER" id="PTHR23240">
    <property type="entry name" value="DNA CROSS-LINK REPAIR PROTEIN PSO2/SNM1-RELATED"/>
    <property type="match status" value="1"/>
</dbReference>
<sequence length="390" mass="44863">MSTFQGKLAEMPEISIDRFDGSNFEAEAFFLSHCHTDHMVGLQDPKFQQNLVENNRFLYLSHVSAQILKNMYPKIANNLVELDLHYPTTVPLKGRVLAVMPIPAGHCPGSVMFLFETDQNVLYTGDYRINPGDISKFKAFYDSYNNRKRIDAVYLDTTFFLKEYARFPKRGESLDEICTIIKEWISRSDKHVVGLNTSAKYGYEYLFMEIFKTLKMPVHVNDEIYEFYSRVPELDQAVTRSKHLTKIHSACGSTYTVICANTVAYKIKTIKISAFRWKSESLQNGISESHHNTHFVCYSTHASYEEGVELLKFLKPKKVEANVLHKKPTVDREILANIEENLRGGEEPETKKIKLFEVVEEERGRDVATVSADEDENFILDSPPRRLSTL</sequence>
<evidence type="ECO:0000313" key="15">
    <source>
        <dbReference type="Proteomes" id="UP000719412"/>
    </source>
</evidence>
<dbReference type="GO" id="GO:0003684">
    <property type="term" value="F:damaged DNA binding"/>
    <property type="evidence" value="ECO:0007669"/>
    <property type="project" value="TreeGrafter"/>
</dbReference>
<evidence type="ECO:0000259" key="13">
    <source>
        <dbReference type="Pfam" id="PF07522"/>
    </source>
</evidence>
<dbReference type="InterPro" id="IPR036866">
    <property type="entry name" value="RibonucZ/Hydroxyglut_hydro"/>
</dbReference>
<dbReference type="Pfam" id="PF07522">
    <property type="entry name" value="DRMBL"/>
    <property type="match status" value="1"/>
</dbReference>
<evidence type="ECO:0000256" key="8">
    <source>
        <dbReference type="ARBA" id="ARBA00023172"/>
    </source>
</evidence>
<dbReference type="GO" id="GO:0004519">
    <property type="term" value="F:endonuclease activity"/>
    <property type="evidence" value="ECO:0007669"/>
    <property type="project" value="UniProtKB-KW"/>
</dbReference>
<reference evidence="14" key="1">
    <citation type="journal article" date="2020" name="J Insects Food Feed">
        <title>The yellow mealworm (Tenebrio molitor) genome: a resource for the emerging insects as food and feed industry.</title>
        <authorList>
            <person name="Eriksson T."/>
            <person name="Andere A."/>
            <person name="Kelstrup H."/>
            <person name="Emery V."/>
            <person name="Picard C."/>
        </authorList>
    </citation>
    <scope>NUCLEOTIDE SEQUENCE</scope>
    <source>
        <strain evidence="14">Stoneville</strain>
        <tissue evidence="14">Whole head</tissue>
    </source>
</reference>
<dbReference type="Gene3D" id="3.40.50.12650">
    <property type="match status" value="1"/>
</dbReference>
<evidence type="ECO:0000256" key="4">
    <source>
        <dbReference type="ARBA" id="ARBA00022759"/>
    </source>
</evidence>
<dbReference type="GO" id="GO:0036297">
    <property type="term" value="P:interstrand cross-link repair"/>
    <property type="evidence" value="ECO:0007669"/>
    <property type="project" value="TreeGrafter"/>
</dbReference>
<evidence type="ECO:0000256" key="10">
    <source>
        <dbReference type="ARBA" id="ARBA00023242"/>
    </source>
</evidence>
<evidence type="ECO:0000256" key="12">
    <source>
        <dbReference type="ARBA" id="ARBA00042677"/>
    </source>
</evidence>
<evidence type="ECO:0000256" key="5">
    <source>
        <dbReference type="ARBA" id="ARBA00022763"/>
    </source>
</evidence>
<comment type="subcellular location">
    <subcellularLocation>
        <location evidence="1">Nucleus</location>
    </subcellularLocation>
</comment>
<dbReference type="SUPFAM" id="SSF56281">
    <property type="entry name" value="Metallo-hydrolase/oxidoreductase"/>
    <property type="match status" value="1"/>
</dbReference>